<name>A0A099I6Z7_CLOIN</name>
<sequence>MKRRKKHVWLIVYPFEYPALQAYLNDMAEKGWKLVSLKGDRSCWLTFEADASQKEYYLVDYTKDYSMIIPDSETADAHKYRTFVEEFGYTFVGSNGPLMVYRCDDPNLTLREGTQEDRRIMNVSMHKTAVWLFISWALYVLLLLQSYHGLLWSMYADGSQFQNFLLMAALNITWLIHLLPYFIWLVRRRNMTSSKMLLRQSRIVYGSVVLLICMLIGSLFTVNVLYVIAFTVILLVFGWLIYRFWKTRYPMGFKVIGSIALLWVTFAIGVNITLTSTYDSLSFQKPLEQTRLSDFVLQHVNTAGLTLDSYSESSMLSEHMSFSAYSEKEDAADKNLYIDWYRIRDGFFRDWTKRRYQSEDGMEQMCRGYGEPIKTQGVTMYKGEYEVLFIRGDTYVCINDDFLLDDDGWKLIHELLNL</sequence>
<keyword evidence="1" id="KW-1133">Transmembrane helix</keyword>
<evidence type="ECO:0008006" key="4">
    <source>
        <dbReference type="Google" id="ProtNLM"/>
    </source>
</evidence>
<reference evidence="2 3" key="1">
    <citation type="submission" date="2014-08" db="EMBL/GenBank/DDBJ databases">
        <title>Clostridium innocuum, an unnegligible vancomycin-resistant pathogen causing extra-intestinal infections.</title>
        <authorList>
            <person name="Feng Y."/>
            <person name="Chiu C.-H."/>
        </authorList>
    </citation>
    <scope>NUCLEOTIDE SEQUENCE [LARGE SCALE GENOMIC DNA]</scope>
    <source>
        <strain evidence="2 3">AN88</strain>
    </source>
</reference>
<evidence type="ECO:0000313" key="2">
    <source>
        <dbReference type="EMBL" id="KGJ53480.1"/>
    </source>
</evidence>
<protein>
    <recommendedName>
        <fullName evidence="4">DUF2812 domain-containing protein</fullName>
    </recommendedName>
</protein>
<dbReference type="EMBL" id="JQIF01000039">
    <property type="protein sequence ID" value="KGJ53480.1"/>
    <property type="molecule type" value="Genomic_DNA"/>
</dbReference>
<feature type="transmembrane region" description="Helical" evidence="1">
    <location>
        <begin position="226"/>
        <end position="245"/>
    </location>
</feature>
<dbReference type="InterPro" id="IPR021359">
    <property type="entry name" value="DUF2812"/>
</dbReference>
<dbReference type="AlphaFoldDB" id="A0A099I6Z7"/>
<evidence type="ECO:0000313" key="3">
    <source>
        <dbReference type="Proteomes" id="UP000030008"/>
    </source>
</evidence>
<evidence type="ECO:0000256" key="1">
    <source>
        <dbReference type="SAM" id="Phobius"/>
    </source>
</evidence>
<keyword evidence="1" id="KW-0812">Transmembrane</keyword>
<proteinExistence type="predicted"/>
<accession>A0A099I6Z7</accession>
<dbReference type="RefSeq" id="WP_044905034.1">
    <property type="nucleotide sequence ID" value="NZ_JQIF01000039.1"/>
</dbReference>
<dbReference type="Proteomes" id="UP000030008">
    <property type="component" value="Unassembled WGS sequence"/>
</dbReference>
<organism evidence="2 3">
    <name type="scientific">Clostridium innocuum</name>
    <dbReference type="NCBI Taxonomy" id="1522"/>
    <lineage>
        <taxon>Bacteria</taxon>
        <taxon>Bacillati</taxon>
        <taxon>Bacillota</taxon>
        <taxon>Clostridia</taxon>
        <taxon>Eubacteriales</taxon>
        <taxon>Clostridiaceae</taxon>
        <taxon>Clostridium</taxon>
    </lineage>
</organism>
<feature type="transmembrane region" description="Helical" evidence="1">
    <location>
        <begin position="252"/>
        <end position="274"/>
    </location>
</feature>
<feature type="transmembrane region" description="Helical" evidence="1">
    <location>
        <begin position="164"/>
        <end position="183"/>
    </location>
</feature>
<dbReference type="Pfam" id="PF11193">
    <property type="entry name" value="DUF2812"/>
    <property type="match status" value="1"/>
</dbReference>
<feature type="transmembrane region" description="Helical" evidence="1">
    <location>
        <begin position="128"/>
        <end position="144"/>
    </location>
</feature>
<comment type="caution">
    <text evidence="2">The sequence shown here is derived from an EMBL/GenBank/DDBJ whole genome shotgun (WGS) entry which is preliminary data.</text>
</comment>
<gene>
    <name evidence="2" type="ORF">CIAN88_08635</name>
</gene>
<feature type="transmembrane region" description="Helical" evidence="1">
    <location>
        <begin position="203"/>
        <end position="220"/>
    </location>
</feature>
<keyword evidence="1" id="KW-0472">Membrane</keyword>